<reference evidence="1 2" key="2">
    <citation type="journal article" date="2014" name="BMC Genomics">
        <title>An improved genome of the model marine alga Ostreococcus tauri unfolds by assessing Illumina de novo assemblies.</title>
        <authorList>
            <person name="Blanc-Mathieu R."/>
            <person name="Verhelst B."/>
            <person name="Derelle E."/>
            <person name="Rombauts S."/>
            <person name="Bouget F.Y."/>
            <person name="Carre I."/>
            <person name="Chateau A."/>
            <person name="Eyre-Walker A."/>
            <person name="Grimsley N."/>
            <person name="Moreau H."/>
            <person name="Piegu B."/>
            <person name="Rivals E."/>
            <person name="Schackwitz W."/>
            <person name="Van de Peer Y."/>
            <person name="Piganeau G."/>
        </authorList>
    </citation>
    <scope>NUCLEOTIDE SEQUENCE [LARGE SCALE GENOMIC DNA]</scope>
    <source>
        <strain evidence="2">OTTH 0595 / CCAP 157/2 / RCC745</strain>
    </source>
</reference>
<evidence type="ECO:0000313" key="1">
    <source>
        <dbReference type="EMBL" id="CEF99368.1"/>
    </source>
</evidence>
<dbReference type="SUPFAM" id="SSF53335">
    <property type="entry name" value="S-adenosyl-L-methionine-dependent methyltransferases"/>
    <property type="match status" value="1"/>
</dbReference>
<reference evidence="2" key="1">
    <citation type="journal article" date="2006" name="Proc. Natl. Acad. Sci. U.S.A.">
        <title>Genome analysis of the smallest free-living eukaryote Ostreococcus tauri unveils many unique features.</title>
        <authorList>
            <person name="Derelle E."/>
            <person name="Ferraz C."/>
            <person name="Rombauts S."/>
            <person name="Rouze P."/>
            <person name="Worden A.Z."/>
            <person name="Robbens S."/>
            <person name="Partensky F."/>
            <person name="Degroeve S."/>
            <person name="Echeynie S."/>
            <person name="Cooke R."/>
            <person name="Saeys Y."/>
            <person name="Wuyts J."/>
            <person name="Jabbari K."/>
            <person name="Bowler C."/>
            <person name="Panaud O."/>
            <person name="Piegu B."/>
            <person name="Ball S.G."/>
            <person name="Ral J.-P."/>
            <person name="Bouget F.-Y."/>
            <person name="Piganeau G."/>
            <person name="De Baets B."/>
            <person name="Picard A."/>
            <person name="Delseny M."/>
            <person name="Demaille J."/>
            <person name="Van de Peer Y."/>
            <person name="Moreau H."/>
        </authorList>
    </citation>
    <scope>NUCLEOTIDE SEQUENCE [LARGE SCALE GENOMIC DNA]</scope>
    <source>
        <strain evidence="2">OTTH 0595 / CCAP 157/2 / RCC745</strain>
    </source>
</reference>
<dbReference type="GeneID" id="9832332"/>
<comment type="caution">
    <text evidence="1">The sequence shown here is derived from an EMBL/GenBank/DDBJ whole genome shotgun (WGS) entry which is preliminary data.</text>
</comment>
<dbReference type="AlphaFoldDB" id="A0A090N473"/>
<dbReference type="Proteomes" id="UP000009170">
    <property type="component" value="Unassembled WGS sequence"/>
</dbReference>
<name>A0A090N473_OSTTA</name>
<dbReference type="KEGG" id="ota:OT_ostta10g01730"/>
<dbReference type="InterPro" id="IPR029063">
    <property type="entry name" value="SAM-dependent_MTases_sf"/>
</dbReference>
<dbReference type="RefSeq" id="XP_022839795.1">
    <property type="nucleotide sequence ID" value="XM_022983160.1"/>
</dbReference>
<accession>A0A090N473</accession>
<dbReference type="EMBL" id="CAID01000010">
    <property type="protein sequence ID" value="CEF99368.1"/>
    <property type="molecule type" value="Genomic_DNA"/>
</dbReference>
<dbReference type="OrthoDB" id="439522at2759"/>
<evidence type="ECO:0000313" key="2">
    <source>
        <dbReference type="Proteomes" id="UP000009170"/>
    </source>
</evidence>
<proteinExistence type="predicted"/>
<sequence>MGQKRFERVLKQQQRAVETAESVKRQRGPSIRERVAAYNTELIAAADLSAVRGWSSSDATTSARDEGFSRVHFSNLDVRVDPVAMKEALRRFVTDVAREAGVEDETVGDVNVGTFGPCRPKTRRDRDREHRGFATCAFQSATDAEAVAMMASGRALNVGTDSVVREIRAKVDSNNEYDDEFVKGLRGKVPVVKEVKEEVRKKWNLSELCDSLPMRESCLSTHTRFSDLDGYLRVRFLEYLSTTVPAMPELAGVVLAMEKTSPQYLRVKELLESIEVFKLVVAHLQSAENLRRKVHYDTFFDLACGHGLVGVMLAHAFPGRRVRSFDVARRPAFLAFCHGFANVSTDWSVESDVDWTREGEFVPENRFEEGDHKRDKPEASNVDDCEEKPALPNIDFTHGDIVAAKAFLNDASFVIALHGCNELNKIAVDMARDINALWCVMPCCIKTNIYIPNAIVSKLNDDARYAFMCGAIAAMHDAQLIRSIDVRITNRAIVLCGGITGYVKGCFFMDGSAKILRERAQ</sequence>
<gene>
    <name evidence="1" type="ORF">OT_ostta10g01730</name>
</gene>
<organism evidence="1 2">
    <name type="scientific">Ostreococcus tauri</name>
    <name type="common">Marine green alga</name>
    <dbReference type="NCBI Taxonomy" id="70448"/>
    <lineage>
        <taxon>Eukaryota</taxon>
        <taxon>Viridiplantae</taxon>
        <taxon>Chlorophyta</taxon>
        <taxon>Mamiellophyceae</taxon>
        <taxon>Mamiellales</taxon>
        <taxon>Bathycoccaceae</taxon>
        <taxon>Ostreococcus</taxon>
    </lineage>
</organism>
<protein>
    <submittedName>
        <fullName evidence="1">Unnamed product</fullName>
    </submittedName>
</protein>
<keyword evidence="2" id="KW-1185">Reference proteome</keyword>
<dbReference type="InParanoid" id="A0A090N473"/>